<proteinExistence type="predicted"/>
<evidence type="ECO:0000313" key="2">
    <source>
        <dbReference type="Proteomes" id="UP001320706"/>
    </source>
</evidence>
<reference evidence="1" key="1">
    <citation type="submission" date="2024-02" db="EMBL/GenBank/DDBJ databases">
        <title>Metagenome Assembled Genome of Zalaria obscura JY119.</title>
        <authorList>
            <person name="Vighnesh L."/>
            <person name="Jagadeeshwari U."/>
            <person name="Venkata Ramana C."/>
            <person name="Sasikala C."/>
        </authorList>
    </citation>
    <scope>NUCLEOTIDE SEQUENCE</scope>
    <source>
        <strain evidence="1">JY119</strain>
    </source>
</reference>
<organism evidence="1 2">
    <name type="scientific">Zalaria obscura</name>
    <dbReference type="NCBI Taxonomy" id="2024903"/>
    <lineage>
        <taxon>Eukaryota</taxon>
        <taxon>Fungi</taxon>
        <taxon>Dikarya</taxon>
        <taxon>Ascomycota</taxon>
        <taxon>Pezizomycotina</taxon>
        <taxon>Dothideomycetes</taxon>
        <taxon>Dothideomycetidae</taxon>
        <taxon>Dothideales</taxon>
        <taxon>Zalariaceae</taxon>
        <taxon>Zalaria</taxon>
    </lineage>
</organism>
<comment type="caution">
    <text evidence="1">The sequence shown here is derived from an EMBL/GenBank/DDBJ whole genome shotgun (WGS) entry which is preliminary data.</text>
</comment>
<dbReference type="EMBL" id="JAMKPW020000022">
    <property type="protein sequence ID" value="KAK8206743.1"/>
    <property type="molecule type" value="Genomic_DNA"/>
</dbReference>
<gene>
    <name evidence="1" type="ORF">M8818_004577</name>
</gene>
<evidence type="ECO:0000313" key="1">
    <source>
        <dbReference type="EMBL" id="KAK8206743.1"/>
    </source>
</evidence>
<keyword evidence="2" id="KW-1185">Reference proteome</keyword>
<accession>A0ACC3SC72</accession>
<sequence length="645" mass="71487">MTAVQQEKPWDFSQVYDLLNSLSTSKTTSPFDPLPNDATPRRDSTQLPPLQTKLHNELPASVDSGVGLGDFSKIWQFLGAPPATPSASTPTFAPESPTLQQQLPQLEDYISDGAVYPTSAVKSKGIQWRDEANGDALADIAPLAVDENASKLSKKQRQKRNKKERERLAALSLSRKAVSDVESEAEEGTRTPARKASLHALATSSDSPRSGSPHYNLSRSVGALSTPTTPKISEAPAAKPSLSAKNTKSKSKTNAAEEVLDFEMLPPVTPTPAPLAEKKRQQSVPSSVPTLAHQLNDSLKQQWPVSTTYARANSFFPLTVQPSKQLKERPISSNNKNSSKQVLPVEEEALPETPSRKPRQMIEPKTVRSGEDRHWALLLKLVSDFYEDRSHLVKPANLSNHSNDPRGIHVFVDASNIFIGFHDQLKRARGIPQYQRVPQVNMSFDALALLMERRRPVAKRVLAGSFPHIPAFDTAREIGYECNILDKVYKARELTERQKYFAELERKARKTRRGSTSNGYSSGGGSGSETGTSASAAVAAPTHAPEKFVEQGVDEILHLKILESVVDVEEPTTIVLATGDAAQAEYSQGFMKMVERALRKGWRVELVSWSRNISLMYKKQAFRKKWEDRFRIVELDDYAEELLDM</sequence>
<protein>
    <submittedName>
        <fullName evidence="1">Uncharacterized protein</fullName>
    </submittedName>
</protein>
<name>A0ACC3SC72_9PEZI</name>
<dbReference type="Proteomes" id="UP001320706">
    <property type="component" value="Unassembled WGS sequence"/>
</dbReference>